<dbReference type="AlphaFoldDB" id="X0TTZ7"/>
<evidence type="ECO:0000313" key="5">
    <source>
        <dbReference type="EMBL" id="GAF79590.1"/>
    </source>
</evidence>
<sequence>TKLPPGMYELALVGQQRQLAFKGLETNHDELVDIPNPSHEMILKEMELFLQLETKAKFKKHGYLHKRSAILHGLPGTGKTCIINRIAAEVIEQGGVVIFNPDIRFLKDAFQQLTSIQPETQTMVILEEFDSYIHHFESELLSLLDGEVQKDNVIFLATTNYFEEIPPRILRPGRFPSIIEVGMPTAKARTAFLKAKTELSDKDIKIWVKKTDELSIDELSECIKACLCLNYELEDIVKRIRDLQALCAKDSRQKHHSSRIRRDIIQDSMEKY</sequence>
<dbReference type="Gene3D" id="1.10.8.60">
    <property type="match status" value="1"/>
</dbReference>
<evidence type="ECO:0000259" key="4">
    <source>
        <dbReference type="SMART" id="SM00382"/>
    </source>
</evidence>
<keyword evidence="3" id="KW-0067">ATP-binding</keyword>
<dbReference type="SMART" id="SM00382">
    <property type="entry name" value="AAA"/>
    <property type="match status" value="1"/>
</dbReference>
<accession>X0TTZ7</accession>
<dbReference type="PANTHER" id="PTHR23073">
    <property type="entry name" value="26S PROTEASOME REGULATORY SUBUNIT"/>
    <property type="match status" value="1"/>
</dbReference>
<dbReference type="CDD" id="cd19481">
    <property type="entry name" value="RecA-like_protease"/>
    <property type="match status" value="1"/>
</dbReference>
<dbReference type="InterPro" id="IPR003593">
    <property type="entry name" value="AAA+_ATPase"/>
</dbReference>
<comment type="similarity">
    <text evidence="1">Belongs to the AAA ATPase family.</text>
</comment>
<organism evidence="5">
    <name type="scientific">marine sediment metagenome</name>
    <dbReference type="NCBI Taxonomy" id="412755"/>
    <lineage>
        <taxon>unclassified sequences</taxon>
        <taxon>metagenomes</taxon>
        <taxon>ecological metagenomes</taxon>
    </lineage>
</organism>
<dbReference type="GO" id="GO:0005524">
    <property type="term" value="F:ATP binding"/>
    <property type="evidence" value="ECO:0007669"/>
    <property type="project" value="UniProtKB-KW"/>
</dbReference>
<dbReference type="SUPFAM" id="SSF52540">
    <property type="entry name" value="P-loop containing nucleoside triphosphate hydrolases"/>
    <property type="match status" value="1"/>
</dbReference>
<dbReference type="Pfam" id="PF00004">
    <property type="entry name" value="AAA"/>
    <property type="match status" value="1"/>
</dbReference>
<dbReference type="GO" id="GO:0016887">
    <property type="term" value="F:ATP hydrolysis activity"/>
    <property type="evidence" value="ECO:0007669"/>
    <property type="project" value="InterPro"/>
</dbReference>
<gene>
    <name evidence="5" type="ORF">S01H1_08848</name>
</gene>
<dbReference type="Gene3D" id="3.40.50.300">
    <property type="entry name" value="P-loop containing nucleotide triphosphate hydrolases"/>
    <property type="match status" value="1"/>
</dbReference>
<keyword evidence="2" id="KW-0547">Nucleotide-binding</keyword>
<name>X0TTZ7_9ZZZZ</name>
<reference evidence="5" key="1">
    <citation type="journal article" date="2014" name="Front. Microbiol.">
        <title>High frequency of phylogenetically diverse reductive dehalogenase-homologous genes in deep subseafloor sedimentary metagenomes.</title>
        <authorList>
            <person name="Kawai M."/>
            <person name="Futagami T."/>
            <person name="Toyoda A."/>
            <person name="Takaki Y."/>
            <person name="Nishi S."/>
            <person name="Hori S."/>
            <person name="Arai W."/>
            <person name="Tsubouchi T."/>
            <person name="Morono Y."/>
            <person name="Uchiyama I."/>
            <person name="Ito T."/>
            <person name="Fujiyama A."/>
            <person name="Inagaki F."/>
            <person name="Takami H."/>
        </authorList>
    </citation>
    <scope>NUCLEOTIDE SEQUENCE</scope>
    <source>
        <strain evidence="5">Expedition CK06-06</strain>
    </source>
</reference>
<dbReference type="InterPro" id="IPR003959">
    <property type="entry name" value="ATPase_AAA_core"/>
</dbReference>
<feature type="non-terminal residue" evidence="5">
    <location>
        <position position="1"/>
    </location>
</feature>
<comment type="caution">
    <text evidence="5">The sequence shown here is derived from an EMBL/GenBank/DDBJ whole genome shotgun (WGS) entry which is preliminary data.</text>
</comment>
<evidence type="ECO:0000256" key="3">
    <source>
        <dbReference type="ARBA" id="ARBA00022840"/>
    </source>
</evidence>
<evidence type="ECO:0000256" key="1">
    <source>
        <dbReference type="ARBA" id="ARBA00006914"/>
    </source>
</evidence>
<dbReference type="InterPro" id="IPR050221">
    <property type="entry name" value="26S_Proteasome_ATPase"/>
</dbReference>
<dbReference type="EMBL" id="BARS01004526">
    <property type="protein sequence ID" value="GAF79590.1"/>
    <property type="molecule type" value="Genomic_DNA"/>
</dbReference>
<proteinExistence type="inferred from homology"/>
<protein>
    <recommendedName>
        <fullName evidence="4">AAA+ ATPase domain-containing protein</fullName>
    </recommendedName>
</protein>
<feature type="domain" description="AAA+ ATPase" evidence="4">
    <location>
        <begin position="65"/>
        <end position="185"/>
    </location>
</feature>
<dbReference type="InterPro" id="IPR027417">
    <property type="entry name" value="P-loop_NTPase"/>
</dbReference>
<evidence type="ECO:0000256" key="2">
    <source>
        <dbReference type="ARBA" id="ARBA00022741"/>
    </source>
</evidence>